<organism evidence="1 2">
    <name type="scientific">Agathobacter rectalis</name>
    <dbReference type="NCBI Taxonomy" id="39491"/>
    <lineage>
        <taxon>Bacteria</taxon>
        <taxon>Bacillati</taxon>
        <taxon>Bacillota</taxon>
        <taxon>Clostridia</taxon>
        <taxon>Lachnospirales</taxon>
        <taxon>Lachnospiraceae</taxon>
        <taxon>Agathobacter</taxon>
    </lineage>
</organism>
<dbReference type="RefSeq" id="WP_081026230.1">
    <property type="nucleotide sequence ID" value="NZ_CYXM01000004.1"/>
</dbReference>
<dbReference type="AlphaFoldDB" id="A0A173SM69"/>
<dbReference type="OrthoDB" id="9787478at2"/>
<dbReference type="InterPro" id="IPR011101">
    <property type="entry name" value="DUF5131"/>
</dbReference>
<protein>
    <submittedName>
        <fullName evidence="1">Bacteriophage protein gp37</fullName>
    </submittedName>
</protein>
<name>A0A173SM69_9FIRM</name>
<evidence type="ECO:0000313" key="1">
    <source>
        <dbReference type="EMBL" id="CUM91086.1"/>
    </source>
</evidence>
<sequence>MNKSKIEWCDHTWNPITGCNHGCHYCYARTMTARFSGDVRLNKMCKADYSTQTGPDESTLYILDKPMLSETGHPLVYPFGFEPTFHRYRMDTIGKLKMGNNIFVGAMADVFGEWVPDQWIEEIFTVCLEHDEHNYLFLTKNPERYMKLANAGKLPQQNNFWYGTTVTRPDQEYAWFESGTYNWFLSIEPILEDFGKFGATVKTAPPWIIVGAQTGRSKNKVIPEFEWIKNLVLTADTFGKPIFMKDSLIPIVGEKNMRRDFPKQLLEKTISEKMQNKLYEACSECGKVLRKNQMVALMARSKRGTPAKQYAYLCRACFENSCKNMGVELPKLDYMED</sequence>
<proteinExistence type="predicted"/>
<dbReference type="EMBL" id="CYXM01000004">
    <property type="protein sequence ID" value="CUM91086.1"/>
    <property type="molecule type" value="Genomic_DNA"/>
</dbReference>
<reference evidence="1 2" key="1">
    <citation type="submission" date="2015-09" db="EMBL/GenBank/DDBJ databases">
        <authorList>
            <consortium name="Pathogen Informatics"/>
        </authorList>
    </citation>
    <scope>NUCLEOTIDE SEQUENCE [LARGE SCALE GENOMIC DNA]</scope>
    <source>
        <strain evidence="1 2">2789STDY5834968</strain>
    </source>
</reference>
<evidence type="ECO:0000313" key="2">
    <source>
        <dbReference type="Proteomes" id="UP000095673"/>
    </source>
</evidence>
<accession>A0A173SM69</accession>
<dbReference type="Pfam" id="PF07505">
    <property type="entry name" value="DUF5131"/>
    <property type="match status" value="1"/>
</dbReference>
<gene>
    <name evidence="1" type="ORF">ERS852580_01113</name>
</gene>
<dbReference type="Proteomes" id="UP000095673">
    <property type="component" value="Unassembled WGS sequence"/>
</dbReference>